<feature type="domain" description="FlgD/Vpr Ig-like" evidence="7">
    <location>
        <begin position="121"/>
        <end position="184"/>
    </location>
</feature>
<evidence type="ECO:0000259" key="8">
    <source>
        <dbReference type="Pfam" id="PF13861"/>
    </source>
</evidence>
<dbReference type="Proteomes" id="UP001314635">
    <property type="component" value="Unassembled WGS sequence"/>
</dbReference>
<dbReference type="Pfam" id="PF13861">
    <property type="entry name" value="FLgD_tudor"/>
    <property type="match status" value="1"/>
</dbReference>
<evidence type="ECO:0000256" key="6">
    <source>
        <dbReference type="SAM" id="MobiDB-lite"/>
    </source>
</evidence>
<dbReference type="RefSeq" id="WP_172236910.1">
    <property type="nucleotide sequence ID" value="NZ_JABFDP010000013.1"/>
</dbReference>
<evidence type="ECO:0000256" key="3">
    <source>
        <dbReference type="ARBA" id="ARBA00022795"/>
    </source>
</evidence>
<evidence type="ECO:0000256" key="2">
    <source>
        <dbReference type="ARBA" id="ARBA00016013"/>
    </source>
</evidence>
<organism evidence="9 10">
    <name type="scientific">Bradyrhizobium denitrificans</name>
    <dbReference type="NCBI Taxonomy" id="2734912"/>
    <lineage>
        <taxon>Bacteria</taxon>
        <taxon>Pseudomonadati</taxon>
        <taxon>Pseudomonadota</taxon>
        <taxon>Alphaproteobacteria</taxon>
        <taxon>Hyphomicrobiales</taxon>
        <taxon>Nitrobacteraceae</taxon>
        <taxon>Bradyrhizobium</taxon>
    </lineage>
</organism>
<dbReference type="InterPro" id="IPR005648">
    <property type="entry name" value="FlgD"/>
</dbReference>
<evidence type="ECO:0000256" key="5">
    <source>
        <dbReference type="RuleBase" id="RU362076"/>
    </source>
</evidence>
<dbReference type="InterPro" id="IPR025965">
    <property type="entry name" value="FlgD/Vpr_Ig-like"/>
</dbReference>
<dbReference type="Pfam" id="PF13860">
    <property type="entry name" value="FlgD_ig"/>
    <property type="match status" value="1"/>
</dbReference>
<keyword evidence="9" id="KW-0966">Cell projection</keyword>
<dbReference type="InterPro" id="IPR025963">
    <property type="entry name" value="FLgD_Tudor"/>
</dbReference>
<dbReference type="Pfam" id="PF03963">
    <property type="entry name" value="FlgD"/>
    <property type="match status" value="1"/>
</dbReference>
<gene>
    <name evidence="9" type="ORF">JQ619_18710</name>
</gene>
<comment type="similarity">
    <text evidence="1 5">Belongs to the FlgD family.</text>
</comment>
<keyword evidence="9" id="KW-0282">Flagellum</keyword>
<evidence type="ECO:0000256" key="1">
    <source>
        <dbReference type="ARBA" id="ARBA00010577"/>
    </source>
</evidence>
<protein>
    <recommendedName>
        <fullName evidence="2 5">Basal-body rod modification protein FlgD</fullName>
    </recommendedName>
</protein>
<name>A0ABS5GB24_9BRAD</name>
<accession>A0ABS5GB24</accession>
<evidence type="ECO:0000313" key="10">
    <source>
        <dbReference type="Proteomes" id="UP001314635"/>
    </source>
</evidence>
<proteinExistence type="inferred from homology"/>
<feature type="compositionally biased region" description="Polar residues" evidence="6">
    <location>
        <begin position="1"/>
        <end position="10"/>
    </location>
</feature>
<reference evidence="10" key="1">
    <citation type="journal article" date="2021" name="ISME J.">
        <title>Evolutionary origin and ecological implication of a unique nif island in free-living Bradyrhizobium lineages.</title>
        <authorList>
            <person name="Tao J."/>
        </authorList>
    </citation>
    <scope>NUCLEOTIDE SEQUENCE [LARGE SCALE GENOMIC DNA]</scope>
    <source>
        <strain evidence="10">SZCCT0094</strain>
    </source>
</reference>
<keyword evidence="10" id="KW-1185">Reference proteome</keyword>
<feature type="domain" description="FlgD Tudor-like" evidence="8">
    <location>
        <begin position="95"/>
        <end position="226"/>
    </location>
</feature>
<sequence length="235" mass="24798">MGIESTSSPQKAVATGSKTRTEEPVKPSASARAGIADNFQSFLTLLTTQLNHQNPLDPLNVNQFTQQLVQFAQVEQQLKGNTLLERLVEAQKSTQSTQALMLVGRTAVVDGSDASLAKGGSAVWNLRSPKSATATVSVRNVTGQLVYSATRALNSGDTSFSWDGQASNGAMCPPGQYRLVVDAKDIGGKSIAVAAEAQGVVESVDLTKSPIMLSIGGRNYPLDSVRRVIHASARV</sequence>
<comment type="function">
    <text evidence="4 5">Required for flagellar hook formation. May act as a scaffolding protein.</text>
</comment>
<keyword evidence="9" id="KW-0969">Cilium</keyword>
<dbReference type="EMBL" id="JAFCLK010000016">
    <property type="protein sequence ID" value="MBR1137806.1"/>
    <property type="molecule type" value="Genomic_DNA"/>
</dbReference>
<feature type="region of interest" description="Disordered" evidence="6">
    <location>
        <begin position="1"/>
        <end position="31"/>
    </location>
</feature>
<evidence type="ECO:0000259" key="7">
    <source>
        <dbReference type="Pfam" id="PF13860"/>
    </source>
</evidence>
<dbReference type="Gene3D" id="2.30.30.910">
    <property type="match status" value="1"/>
</dbReference>
<evidence type="ECO:0000256" key="4">
    <source>
        <dbReference type="ARBA" id="ARBA00024746"/>
    </source>
</evidence>
<keyword evidence="3 5" id="KW-1005">Bacterial flagellum biogenesis</keyword>
<dbReference type="Gene3D" id="2.60.40.4070">
    <property type="match status" value="1"/>
</dbReference>
<comment type="caution">
    <text evidence="9">The sequence shown here is derived from an EMBL/GenBank/DDBJ whole genome shotgun (WGS) entry which is preliminary data.</text>
</comment>
<evidence type="ECO:0000313" key="9">
    <source>
        <dbReference type="EMBL" id="MBR1137806.1"/>
    </source>
</evidence>